<reference evidence="2 3" key="1">
    <citation type="journal article" date="2020" name="bioRxiv">
        <title>Whole genome comparisons of ergot fungi reveals the divergence and evolution of species within the genus Claviceps are the result of varying mechanisms driving genome evolution and host range expansion.</title>
        <authorList>
            <person name="Wyka S.A."/>
            <person name="Mondo S.J."/>
            <person name="Liu M."/>
            <person name="Dettman J."/>
            <person name="Nalam V."/>
            <person name="Broders K.D."/>
        </authorList>
    </citation>
    <scope>NUCLEOTIDE SEQUENCE [LARGE SCALE GENOMIC DNA]</scope>
    <source>
        <strain evidence="2 3">LM583</strain>
    </source>
</reference>
<evidence type="ECO:0000256" key="1">
    <source>
        <dbReference type="SAM" id="MobiDB-lite"/>
    </source>
</evidence>
<sequence>MLFQTALSQILSGMRDTETCADEDAPDRDGAWLDNLVSDTVCELEAEAASDKNERDETGMKLEVEASDVETDDASRDDVKLKLETRTEEVEPNTETSELEDTPEPGRPEE</sequence>
<evidence type="ECO:0000313" key="2">
    <source>
        <dbReference type="EMBL" id="KAG5955837.1"/>
    </source>
</evidence>
<gene>
    <name evidence="2" type="ORF">E4U57_003090</name>
</gene>
<evidence type="ECO:0000313" key="3">
    <source>
        <dbReference type="Proteomes" id="UP000742024"/>
    </source>
</evidence>
<dbReference type="EMBL" id="SRPR01000234">
    <property type="protein sequence ID" value="KAG5955837.1"/>
    <property type="molecule type" value="Genomic_DNA"/>
</dbReference>
<feature type="region of interest" description="Disordered" evidence="1">
    <location>
        <begin position="45"/>
        <end position="110"/>
    </location>
</feature>
<keyword evidence="3" id="KW-1185">Reference proteome</keyword>
<organism evidence="2 3">
    <name type="scientific">Claviceps arundinis</name>
    <dbReference type="NCBI Taxonomy" id="1623583"/>
    <lineage>
        <taxon>Eukaryota</taxon>
        <taxon>Fungi</taxon>
        <taxon>Dikarya</taxon>
        <taxon>Ascomycota</taxon>
        <taxon>Pezizomycotina</taxon>
        <taxon>Sordariomycetes</taxon>
        <taxon>Hypocreomycetidae</taxon>
        <taxon>Hypocreales</taxon>
        <taxon>Clavicipitaceae</taxon>
        <taxon>Claviceps</taxon>
    </lineage>
</organism>
<protein>
    <submittedName>
        <fullName evidence="2">Uncharacterized protein</fullName>
    </submittedName>
</protein>
<feature type="compositionally biased region" description="Basic and acidic residues" evidence="1">
    <location>
        <begin position="73"/>
        <end position="89"/>
    </location>
</feature>
<feature type="compositionally biased region" description="Basic and acidic residues" evidence="1">
    <location>
        <begin position="49"/>
        <end position="64"/>
    </location>
</feature>
<proteinExistence type="predicted"/>
<comment type="caution">
    <text evidence="2">The sequence shown here is derived from an EMBL/GenBank/DDBJ whole genome shotgun (WGS) entry which is preliminary data.</text>
</comment>
<dbReference type="Proteomes" id="UP000742024">
    <property type="component" value="Unassembled WGS sequence"/>
</dbReference>
<accession>A0ABQ7P7H4</accession>
<name>A0ABQ7P7H4_9HYPO</name>